<name>R7UEH5_CAPTE</name>
<dbReference type="HOGENOM" id="CLU_2075369_0_0_1"/>
<dbReference type="Proteomes" id="UP000014760">
    <property type="component" value="Unassembled WGS sequence"/>
</dbReference>
<reference evidence="3" key="1">
    <citation type="submission" date="2012-12" db="EMBL/GenBank/DDBJ databases">
        <authorList>
            <person name="Hellsten U."/>
            <person name="Grimwood J."/>
            <person name="Chapman J.A."/>
            <person name="Shapiro H."/>
            <person name="Aerts A."/>
            <person name="Otillar R.P."/>
            <person name="Terry A.Y."/>
            <person name="Boore J.L."/>
            <person name="Simakov O."/>
            <person name="Marletaz F."/>
            <person name="Cho S.-J."/>
            <person name="Edsinger-Gonzales E."/>
            <person name="Havlak P."/>
            <person name="Kuo D.-H."/>
            <person name="Larsson T."/>
            <person name="Lv J."/>
            <person name="Arendt D."/>
            <person name="Savage R."/>
            <person name="Osoegawa K."/>
            <person name="de Jong P."/>
            <person name="Lindberg D.R."/>
            <person name="Seaver E.C."/>
            <person name="Weisblat D.A."/>
            <person name="Putnam N.H."/>
            <person name="Grigoriev I.V."/>
            <person name="Rokhsar D.S."/>
        </authorList>
    </citation>
    <scope>NUCLEOTIDE SEQUENCE</scope>
    <source>
        <strain evidence="3">I ESC-2004</strain>
    </source>
</reference>
<dbReference type="EMBL" id="KB304272">
    <property type="protein sequence ID" value="ELU02193.1"/>
    <property type="molecule type" value="Genomic_DNA"/>
</dbReference>
<accession>R7UEH5</accession>
<dbReference type="EMBL" id="AMQN01008979">
    <property type="status" value="NOT_ANNOTATED_CDS"/>
    <property type="molecule type" value="Genomic_DNA"/>
</dbReference>
<sequence>MDPATSQMDLATMGQGPFYGRIKVQKARVWKKKEKDLHPTVRKSSFDRWDGANLMLCAKISLWTRTPLIHINGNLIAQRTRKAEIDNPFRLHQFIENTKVDDSNFLHGVNTMLSKALW</sequence>
<dbReference type="EnsemblMetazoa" id="CapteT185130">
    <property type="protein sequence ID" value="CapteP185130"/>
    <property type="gene ID" value="CapteG185130"/>
</dbReference>
<evidence type="ECO:0000313" key="2">
    <source>
        <dbReference type="EnsemblMetazoa" id="CapteP185130"/>
    </source>
</evidence>
<gene>
    <name evidence="1" type="ORF">CAPTEDRAFT_185130</name>
</gene>
<evidence type="ECO:0000313" key="1">
    <source>
        <dbReference type="EMBL" id="ELU02193.1"/>
    </source>
</evidence>
<evidence type="ECO:0000313" key="3">
    <source>
        <dbReference type="Proteomes" id="UP000014760"/>
    </source>
</evidence>
<reference evidence="2" key="3">
    <citation type="submission" date="2015-06" db="UniProtKB">
        <authorList>
            <consortium name="EnsemblMetazoa"/>
        </authorList>
    </citation>
    <scope>IDENTIFICATION</scope>
</reference>
<keyword evidence="3" id="KW-1185">Reference proteome</keyword>
<reference evidence="1 3" key="2">
    <citation type="journal article" date="2013" name="Nature">
        <title>Insights into bilaterian evolution from three spiralian genomes.</title>
        <authorList>
            <person name="Simakov O."/>
            <person name="Marletaz F."/>
            <person name="Cho S.J."/>
            <person name="Edsinger-Gonzales E."/>
            <person name="Havlak P."/>
            <person name="Hellsten U."/>
            <person name="Kuo D.H."/>
            <person name="Larsson T."/>
            <person name="Lv J."/>
            <person name="Arendt D."/>
            <person name="Savage R."/>
            <person name="Osoegawa K."/>
            <person name="de Jong P."/>
            <person name="Grimwood J."/>
            <person name="Chapman J.A."/>
            <person name="Shapiro H."/>
            <person name="Aerts A."/>
            <person name="Otillar R.P."/>
            <person name="Terry A.Y."/>
            <person name="Boore J.L."/>
            <person name="Grigoriev I.V."/>
            <person name="Lindberg D.R."/>
            <person name="Seaver E.C."/>
            <person name="Weisblat D.A."/>
            <person name="Putnam N.H."/>
            <person name="Rokhsar D.S."/>
        </authorList>
    </citation>
    <scope>NUCLEOTIDE SEQUENCE</scope>
    <source>
        <strain evidence="1 3">I ESC-2004</strain>
    </source>
</reference>
<proteinExistence type="predicted"/>
<dbReference type="AlphaFoldDB" id="R7UEH5"/>
<organism evidence="1">
    <name type="scientific">Capitella teleta</name>
    <name type="common">Polychaete worm</name>
    <dbReference type="NCBI Taxonomy" id="283909"/>
    <lineage>
        <taxon>Eukaryota</taxon>
        <taxon>Metazoa</taxon>
        <taxon>Spiralia</taxon>
        <taxon>Lophotrochozoa</taxon>
        <taxon>Annelida</taxon>
        <taxon>Polychaeta</taxon>
        <taxon>Sedentaria</taxon>
        <taxon>Scolecida</taxon>
        <taxon>Capitellidae</taxon>
        <taxon>Capitella</taxon>
    </lineage>
</organism>
<protein>
    <submittedName>
        <fullName evidence="1 2">Uncharacterized protein</fullName>
    </submittedName>
</protein>